<comment type="caution">
    <text evidence="2">The sequence shown here is derived from an EMBL/GenBank/DDBJ whole genome shotgun (WGS) entry which is preliminary data.</text>
</comment>
<evidence type="ECO:0000256" key="1">
    <source>
        <dbReference type="SAM" id="Phobius"/>
    </source>
</evidence>
<proteinExistence type="predicted"/>
<sequence length="107" mass="12114">MKGLSITSLILSIIFLILGFYRLLVYSNPESAYSESRNAWVGGDAYNYIINAAQATAFFVLFAAFFLAFIVIKIGLKLQNTENKVSNSNLNINFDDKKDNFEDVNKW</sequence>
<evidence type="ECO:0000313" key="2">
    <source>
        <dbReference type="EMBL" id="MEC1177601.1"/>
    </source>
</evidence>
<organism evidence="2 3">
    <name type="scientific">Metasolibacillus meyeri</name>
    <dbReference type="NCBI Taxonomy" id="1071052"/>
    <lineage>
        <taxon>Bacteria</taxon>
        <taxon>Bacillati</taxon>
        <taxon>Bacillota</taxon>
        <taxon>Bacilli</taxon>
        <taxon>Bacillales</taxon>
        <taxon>Caryophanaceae</taxon>
        <taxon>Metasolibacillus</taxon>
    </lineage>
</organism>
<gene>
    <name evidence="2" type="ORF">P9B03_03820</name>
</gene>
<reference evidence="2 3" key="1">
    <citation type="submission" date="2023-03" db="EMBL/GenBank/DDBJ databases">
        <title>Bacillus Genome Sequencing.</title>
        <authorList>
            <person name="Dunlap C."/>
        </authorList>
    </citation>
    <scope>NUCLEOTIDE SEQUENCE [LARGE SCALE GENOMIC DNA]</scope>
    <source>
        <strain evidence="2 3">B-59205</strain>
    </source>
</reference>
<keyword evidence="1" id="KW-0812">Transmembrane</keyword>
<accession>A0AAW9NS27</accession>
<feature type="transmembrane region" description="Helical" evidence="1">
    <location>
        <begin position="7"/>
        <end position="25"/>
    </location>
</feature>
<dbReference type="Proteomes" id="UP001344888">
    <property type="component" value="Unassembled WGS sequence"/>
</dbReference>
<keyword evidence="3" id="KW-1185">Reference proteome</keyword>
<dbReference type="EMBL" id="JARSFG010000005">
    <property type="protein sequence ID" value="MEC1177601.1"/>
    <property type="molecule type" value="Genomic_DNA"/>
</dbReference>
<dbReference type="AlphaFoldDB" id="A0AAW9NS27"/>
<protein>
    <submittedName>
        <fullName evidence="2">Uncharacterized protein</fullName>
    </submittedName>
</protein>
<keyword evidence="1" id="KW-1133">Transmembrane helix</keyword>
<keyword evidence="1" id="KW-0472">Membrane</keyword>
<name>A0AAW9NS27_9BACL</name>
<evidence type="ECO:0000313" key="3">
    <source>
        <dbReference type="Proteomes" id="UP001344888"/>
    </source>
</evidence>
<dbReference type="RefSeq" id="WP_326122016.1">
    <property type="nucleotide sequence ID" value="NZ_JARSFG010000005.1"/>
</dbReference>
<feature type="transmembrane region" description="Helical" evidence="1">
    <location>
        <begin position="45"/>
        <end position="72"/>
    </location>
</feature>